<accession>A0A090RPE2</accession>
<keyword evidence="3" id="KW-1185">Reference proteome</keyword>
<dbReference type="InterPro" id="IPR023473">
    <property type="entry name" value="AMMECR1"/>
</dbReference>
<name>A0A090RPE2_9VIBR</name>
<dbReference type="SUPFAM" id="SSF143447">
    <property type="entry name" value="AMMECR1-like"/>
    <property type="match status" value="1"/>
</dbReference>
<evidence type="ECO:0000313" key="2">
    <source>
        <dbReference type="EMBL" id="GAL17285.1"/>
    </source>
</evidence>
<dbReference type="NCBIfam" id="TIGR04335">
    <property type="entry name" value="AmmeMemoSam_A"/>
    <property type="match status" value="1"/>
</dbReference>
<evidence type="ECO:0000313" key="3">
    <source>
        <dbReference type="Proteomes" id="UP000029228"/>
    </source>
</evidence>
<dbReference type="InterPro" id="IPR027485">
    <property type="entry name" value="AMMECR1_N"/>
</dbReference>
<dbReference type="PROSITE" id="PS51112">
    <property type="entry name" value="AMMECR1"/>
    <property type="match status" value="1"/>
</dbReference>
<dbReference type="AlphaFoldDB" id="A0A090RPE2"/>
<dbReference type="PANTHER" id="PTHR13016">
    <property type="entry name" value="AMMECR1 HOMOLOG"/>
    <property type="match status" value="1"/>
</dbReference>
<dbReference type="InterPro" id="IPR002733">
    <property type="entry name" value="AMMECR1_domain"/>
</dbReference>
<dbReference type="Gene3D" id="3.30.700.20">
    <property type="entry name" value="Hypothetical protein ph0010, domain 1"/>
    <property type="match status" value="1"/>
</dbReference>
<feature type="domain" description="AMMECR1" evidence="1">
    <location>
        <begin position="14"/>
        <end position="199"/>
    </location>
</feature>
<reference evidence="2 3" key="2">
    <citation type="submission" date="2014-09" db="EMBL/GenBank/DDBJ databases">
        <authorList>
            <consortium name="NBRP consortium"/>
            <person name="Sawabe T."/>
            <person name="Meirelles P."/>
            <person name="Nakanishi M."/>
            <person name="Sayaka M."/>
            <person name="Hattori M."/>
            <person name="Ohkuma M."/>
        </authorList>
    </citation>
    <scope>NUCLEOTIDE SEQUENCE [LARGE SCALE GENOMIC DNA]</scope>
    <source>
        <strain evidence="3">JCM19235</strain>
    </source>
</reference>
<organism evidence="2 3">
    <name type="scientific">Vibrio maritimus</name>
    <dbReference type="NCBI Taxonomy" id="990268"/>
    <lineage>
        <taxon>Bacteria</taxon>
        <taxon>Pseudomonadati</taxon>
        <taxon>Pseudomonadota</taxon>
        <taxon>Gammaproteobacteria</taxon>
        <taxon>Vibrionales</taxon>
        <taxon>Vibrionaceae</taxon>
        <taxon>Vibrio</taxon>
    </lineage>
</organism>
<proteinExistence type="predicted"/>
<dbReference type="InterPro" id="IPR036071">
    <property type="entry name" value="AMMECR1_dom_sf"/>
</dbReference>
<dbReference type="Gene3D" id="3.30.1490.150">
    <property type="entry name" value="Hypothetical protein ph0010, domain 2"/>
    <property type="match status" value="1"/>
</dbReference>
<dbReference type="InterPro" id="IPR027623">
    <property type="entry name" value="AmmeMemoSam_A"/>
</dbReference>
<dbReference type="OrthoDB" id="9782820at2"/>
<dbReference type="Proteomes" id="UP000029228">
    <property type="component" value="Unassembled WGS sequence"/>
</dbReference>
<evidence type="ECO:0000259" key="1">
    <source>
        <dbReference type="PROSITE" id="PS51112"/>
    </source>
</evidence>
<dbReference type="Pfam" id="PF01871">
    <property type="entry name" value="AMMECR1"/>
    <property type="match status" value="1"/>
</dbReference>
<gene>
    <name evidence="2" type="ORF">JCM19235_5834</name>
</gene>
<dbReference type="PANTHER" id="PTHR13016:SF0">
    <property type="entry name" value="AMME SYNDROME CANDIDATE GENE 1 PROTEIN"/>
    <property type="match status" value="1"/>
</dbReference>
<sequence length="199" mass="22621">MSATQYQDKTLTNTELSRLLDMVEITVGCYLAEEPLPKVRLEDHPEAIREKGACFVTLHVDDQLQGCIGTTVPQVPLVLEVMRKAWASCCQDKRFLPLQKSQVDGLEIEVSVLTEPQTLDVASESALIDYLKNNKCGLTLSDGKKGALFLPQVWEQLPSPIHFLQHLKQKAGWHPTYWPEDISVKVFDVQKLSRKYRRM</sequence>
<protein>
    <submittedName>
        <fullName evidence="2">Uncharacterized ACR</fullName>
    </submittedName>
</protein>
<dbReference type="RefSeq" id="WP_042470214.1">
    <property type="nucleotide sequence ID" value="NZ_JBHOHJ010000003.1"/>
</dbReference>
<comment type="caution">
    <text evidence="2">The sequence shown here is derived from an EMBL/GenBank/DDBJ whole genome shotgun (WGS) entry which is preliminary data.</text>
</comment>
<dbReference type="STRING" id="990268.JCM19235_5834"/>
<dbReference type="EMBL" id="BBMR01000001">
    <property type="protein sequence ID" value="GAL17285.1"/>
    <property type="molecule type" value="Genomic_DNA"/>
</dbReference>
<reference evidence="2 3" key="1">
    <citation type="submission" date="2014-09" db="EMBL/GenBank/DDBJ databases">
        <title>Vibrio maritimus JCM 19235. (C45) whole genome shotgun sequence.</title>
        <authorList>
            <person name="Sawabe T."/>
            <person name="Meirelles P."/>
            <person name="Nakanishi M."/>
            <person name="Sayaka M."/>
            <person name="Hattori M."/>
            <person name="Ohkuma M."/>
        </authorList>
    </citation>
    <scope>NUCLEOTIDE SEQUENCE [LARGE SCALE GENOMIC DNA]</scope>
    <source>
        <strain evidence="3">JCM19235</strain>
    </source>
</reference>